<accession>F5Y3C8</accession>
<reference evidence="5 6" key="2">
    <citation type="journal article" date="2011" name="PLoS ONE">
        <title>The Cyst-Dividing Bacterium Ramlibacter tataouinensis TTB310 Genome Reveals a Well-Stocked Toolbox for Adaptation to a Desert Environment.</title>
        <authorList>
            <person name="De Luca G."/>
            <person name="Barakat M."/>
            <person name="Ortet P."/>
            <person name="Fochesato S."/>
            <person name="Jourlin-Castelli C."/>
            <person name="Ansaldi M."/>
            <person name="Py B."/>
            <person name="Fichant G."/>
            <person name="Coutinho P.M."/>
            <person name="Voulhoux R."/>
            <person name="Bastien O."/>
            <person name="Marechal E."/>
            <person name="Henrissat B."/>
            <person name="Quentin Y."/>
            <person name="Noirot P."/>
            <person name="Filloux A."/>
            <person name="Mejean V."/>
            <person name="Dubow M.S."/>
            <person name="Barras F."/>
            <person name="Barbe V."/>
            <person name="Weissenbach J."/>
            <person name="Mihalcescu I."/>
            <person name="Vermeglio A."/>
            <person name="Achouak W."/>
            <person name="Heulin T."/>
        </authorList>
    </citation>
    <scope>NUCLEOTIDE SEQUENCE [LARGE SCALE GENOMIC DNA]</scope>
    <source>
        <strain evidence="6">ATCC BAA-407 / DSM 14655 / LMG 21543 / TTB310</strain>
    </source>
</reference>
<dbReference type="GO" id="GO:0019853">
    <property type="term" value="P:L-ascorbic acid biosynthetic process"/>
    <property type="evidence" value="ECO:0007669"/>
    <property type="project" value="TreeGrafter"/>
</dbReference>
<evidence type="ECO:0000259" key="4">
    <source>
        <dbReference type="Pfam" id="PF08450"/>
    </source>
</evidence>
<dbReference type="eggNOG" id="COG3386">
    <property type="taxonomic scope" value="Bacteria"/>
</dbReference>
<organism evidence="5 6">
    <name type="scientific">Ramlibacter tataouinensis (strain ATCC BAA-407 / DSM 14655 / LMG 21543 / TTB310)</name>
    <dbReference type="NCBI Taxonomy" id="365046"/>
    <lineage>
        <taxon>Bacteria</taxon>
        <taxon>Pseudomonadati</taxon>
        <taxon>Pseudomonadota</taxon>
        <taxon>Betaproteobacteria</taxon>
        <taxon>Burkholderiales</taxon>
        <taxon>Comamonadaceae</taxon>
        <taxon>Ramlibacter</taxon>
    </lineage>
</organism>
<gene>
    <name evidence="5" type="ordered locus">Rta_01520</name>
</gene>
<comment type="similarity">
    <text evidence="1">Belongs to the SMP-30/CGR1 family.</text>
</comment>
<dbReference type="InterPro" id="IPR013658">
    <property type="entry name" value="SGL"/>
</dbReference>
<dbReference type="Pfam" id="PF08450">
    <property type="entry name" value="SGL"/>
    <property type="match status" value="1"/>
</dbReference>
<dbReference type="GO" id="GO:0005509">
    <property type="term" value="F:calcium ion binding"/>
    <property type="evidence" value="ECO:0007669"/>
    <property type="project" value="TreeGrafter"/>
</dbReference>
<dbReference type="EMBL" id="CP000245">
    <property type="protein sequence ID" value="AEG91215.1"/>
    <property type="molecule type" value="Genomic_DNA"/>
</dbReference>
<dbReference type="STRING" id="365046.Rta_01520"/>
<evidence type="ECO:0000256" key="3">
    <source>
        <dbReference type="PIRSR" id="PIRSR605511-2"/>
    </source>
</evidence>
<feature type="binding site" evidence="3">
    <location>
        <position position="36"/>
    </location>
    <ligand>
        <name>a divalent metal cation</name>
        <dbReference type="ChEBI" id="CHEBI:60240"/>
    </ligand>
</feature>
<evidence type="ECO:0000313" key="5">
    <source>
        <dbReference type="EMBL" id="AEG91215.1"/>
    </source>
</evidence>
<dbReference type="Gene3D" id="2.120.10.30">
    <property type="entry name" value="TolB, C-terminal domain"/>
    <property type="match status" value="1"/>
</dbReference>
<sequence length="329" mass="36249">MLPPGPVPCAPRAQWFSTMQAADWDNFTAQADELGESPFWHPDEQRLYWVDVPGRQLRRAGAEGGDAEGWAMPSEPGCIAPARGGGLVVALRDGIYRARHWGGALQPLARFAHDPATTRFNDGKADPRGRLWAGTIYEPRDARRAELYSIDCRPDNGQGGRPLIQTQAGNAITANGLAFSPDARTVYWADTPHHVIHAWDWDAESNAMRGHRVFRQFEPKPPGWQPGQPGYGGRPDGAAVDREGNYWCAMFEGARLLQISPAGEILRELPVPVRCPTMPCFGGPDLRTLYLTSARRGRPGQELAAMPQSGRVLRLRVDVPGLPVNFFID</sequence>
<dbReference type="PANTHER" id="PTHR10907:SF47">
    <property type="entry name" value="REGUCALCIN"/>
    <property type="match status" value="1"/>
</dbReference>
<reference evidence="6" key="1">
    <citation type="submission" date="2006-01" db="EMBL/GenBank/DDBJ databases">
        <title>Genome of the cyst-dividing bacterium Ramlibacter tataouinensis.</title>
        <authorList>
            <person name="Barakat M."/>
            <person name="Ortet P."/>
            <person name="De Luca G."/>
            <person name="Jourlin-Castelli C."/>
            <person name="Ansaldi M."/>
            <person name="Py B."/>
            <person name="Fichant G."/>
            <person name="Coutinho P."/>
            <person name="Voulhoux R."/>
            <person name="Bastien O."/>
            <person name="Roy S."/>
            <person name="Marechal E."/>
            <person name="Henrissat B."/>
            <person name="Quentin Y."/>
            <person name="Noirot P."/>
            <person name="Filloux A."/>
            <person name="Mejean V."/>
            <person name="DuBow M."/>
            <person name="Barras F."/>
            <person name="Heulin T."/>
        </authorList>
    </citation>
    <scope>NUCLEOTIDE SEQUENCE [LARGE SCALE GENOMIC DNA]</scope>
    <source>
        <strain evidence="6">ATCC BAA-407 / DSM 14655 / LMG 21543 / TTB310</strain>
    </source>
</reference>
<dbReference type="PRINTS" id="PR01790">
    <property type="entry name" value="SMP30FAMILY"/>
</dbReference>
<feature type="active site" description="Proton donor/acceptor" evidence="2">
    <location>
        <position position="236"/>
    </location>
</feature>
<dbReference type="PANTHER" id="PTHR10907">
    <property type="entry name" value="REGUCALCIN"/>
    <property type="match status" value="1"/>
</dbReference>
<evidence type="ECO:0000256" key="1">
    <source>
        <dbReference type="ARBA" id="ARBA00008853"/>
    </source>
</evidence>
<feature type="domain" description="SMP-30/Gluconolactonase/LRE-like region" evidence="4">
    <location>
        <begin position="34"/>
        <end position="295"/>
    </location>
</feature>
<dbReference type="SUPFAM" id="SSF63829">
    <property type="entry name" value="Calcium-dependent phosphotriesterase"/>
    <property type="match status" value="1"/>
</dbReference>
<feature type="binding site" evidence="3">
    <location>
        <position position="119"/>
    </location>
    <ligand>
        <name>substrate</name>
    </ligand>
</feature>
<keyword evidence="3" id="KW-0862">Zinc</keyword>
<protein>
    <recommendedName>
        <fullName evidence="4">SMP-30/Gluconolactonase/LRE-like region domain-containing protein</fullName>
    </recommendedName>
</protein>
<dbReference type="Proteomes" id="UP000008385">
    <property type="component" value="Chromosome"/>
</dbReference>
<evidence type="ECO:0000313" key="6">
    <source>
        <dbReference type="Proteomes" id="UP000008385"/>
    </source>
</evidence>
<comment type="cofactor">
    <cofactor evidence="3">
        <name>Zn(2+)</name>
        <dbReference type="ChEBI" id="CHEBI:29105"/>
    </cofactor>
    <text evidence="3">Binds 1 divalent metal cation per subunit.</text>
</comment>
<keyword evidence="3" id="KW-0479">Metal-binding</keyword>
<feature type="binding site" evidence="3">
    <location>
        <position position="236"/>
    </location>
    <ligand>
        <name>a divalent metal cation</name>
        <dbReference type="ChEBI" id="CHEBI:60240"/>
    </ligand>
</feature>
<evidence type="ECO:0000256" key="2">
    <source>
        <dbReference type="PIRSR" id="PIRSR605511-1"/>
    </source>
</evidence>
<dbReference type="HOGENOM" id="CLU_036110_3_1_4"/>
<dbReference type="AlphaFoldDB" id="F5Y3C8"/>
<dbReference type="GO" id="GO:0004341">
    <property type="term" value="F:gluconolactonase activity"/>
    <property type="evidence" value="ECO:0007669"/>
    <property type="project" value="TreeGrafter"/>
</dbReference>
<dbReference type="InterPro" id="IPR005511">
    <property type="entry name" value="SMP-30"/>
</dbReference>
<dbReference type="PATRIC" id="fig|365046.3.peg.158"/>
<proteinExistence type="inferred from homology"/>
<dbReference type="InterPro" id="IPR011042">
    <property type="entry name" value="6-blade_b-propeller_TolB-like"/>
</dbReference>
<dbReference type="KEGG" id="rta:Rta_01520"/>
<name>F5Y3C8_RAMTT</name>
<feature type="binding site" evidence="3">
    <location>
        <position position="121"/>
    </location>
    <ligand>
        <name>substrate</name>
    </ligand>
</feature>
<keyword evidence="6" id="KW-1185">Reference proteome</keyword>
<feature type="binding site" evidence="3">
    <location>
        <position position="175"/>
    </location>
    <ligand>
        <name>a divalent metal cation</name>
        <dbReference type="ChEBI" id="CHEBI:60240"/>
    </ligand>
</feature>